<organism evidence="1 2">
    <name type="scientific">Vibrio phage VP-1</name>
    <dbReference type="NCBI Taxonomy" id="2234088"/>
    <lineage>
        <taxon>Viruses</taxon>
        <taxon>Duplodnaviria</taxon>
        <taxon>Heunggongvirae</taxon>
        <taxon>Uroviricota</taxon>
        <taxon>Caudoviricetes</taxon>
        <taxon>Pantevenvirales</taxon>
        <taxon>Ackermannviridae</taxon>
        <taxon>Vapseptimavirus</taxon>
        <taxon>Vapseptimavirus VAP7</taxon>
    </lineage>
</organism>
<accession>A0A4P2TH73</accession>
<sequence length="169" mass="20085">MEPKVIFRVESRLNGLGPYQHQKVKVIGRDANNNPKEIVSSSTLATYLWGDMRYNERHPNPDEENFKNCDYDIMYFGFNSLDQIYAWFSHEDLKRVDDFQCGIQDYAIAVYVSEYYDIGEKQCIFDKEEAVLVTWLECDVLAQESLVRNVLNEDWIERQISNYKEKYHE</sequence>
<dbReference type="EMBL" id="MH363700">
    <property type="protein sequence ID" value="AWY10119.1"/>
    <property type="molecule type" value="Genomic_DNA"/>
</dbReference>
<protein>
    <submittedName>
        <fullName evidence="1">Uncharacterized protein</fullName>
    </submittedName>
</protein>
<evidence type="ECO:0000313" key="2">
    <source>
        <dbReference type="Proteomes" id="UP000305753"/>
    </source>
</evidence>
<dbReference type="Proteomes" id="UP000305753">
    <property type="component" value="Segment"/>
</dbReference>
<name>A0A4P2TH73_9CAUD</name>
<proteinExistence type="predicted"/>
<evidence type="ECO:0000313" key="1">
    <source>
        <dbReference type="EMBL" id="AWY10119.1"/>
    </source>
</evidence>
<reference evidence="1 2" key="1">
    <citation type="submission" date="2018-05" db="EMBL/GenBank/DDBJ databases">
        <title>Whole genome sequencing of Vibrio phage VP-1.</title>
        <authorList>
            <person name="Nandita M."/>
            <person name="Bhat S.G."/>
        </authorList>
    </citation>
    <scope>NUCLEOTIDE SEQUENCE [LARGE SCALE GENOMIC DNA]</scope>
</reference>